<gene>
    <name evidence="2" type="ORF">PCOR1329_LOCUS42577</name>
</gene>
<evidence type="ECO:0000313" key="3">
    <source>
        <dbReference type="Proteomes" id="UP001189429"/>
    </source>
</evidence>
<protein>
    <recommendedName>
        <fullName evidence="4">Reverse transcriptase domain-containing protein</fullName>
    </recommendedName>
</protein>
<feature type="region of interest" description="Disordered" evidence="1">
    <location>
        <begin position="141"/>
        <end position="167"/>
    </location>
</feature>
<evidence type="ECO:0008006" key="4">
    <source>
        <dbReference type="Google" id="ProtNLM"/>
    </source>
</evidence>
<name>A0ABN9TVY2_9DINO</name>
<dbReference type="Proteomes" id="UP001189429">
    <property type="component" value="Unassembled WGS sequence"/>
</dbReference>
<accession>A0ABN9TVY2</accession>
<organism evidence="2 3">
    <name type="scientific">Prorocentrum cordatum</name>
    <dbReference type="NCBI Taxonomy" id="2364126"/>
    <lineage>
        <taxon>Eukaryota</taxon>
        <taxon>Sar</taxon>
        <taxon>Alveolata</taxon>
        <taxon>Dinophyceae</taxon>
        <taxon>Prorocentrales</taxon>
        <taxon>Prorocentraceae</taxon>
        <taxon>Prorocentrum</taxon>
    </lineage>
</organism>
<evidence type="ECO:0000313" key="2">
    <source>
        <dbReference type="EMBL" id="CAK0850032.1"/>
    </source>
</evidence>
<reference evidence="2" key="1">
    <citation type="submission" date="2023-10" db="EMBL/GenBank/DDBJ databases">
        <authorList>
            <person name="Chen Y."/>
            <person name="Shah S."/>
            <person name="Dougan E. K."/>
            <person name="Thang M."/>
            <person name="Chan C."/>
        </authorList>
    </citation>
    <scope>NUCLEOTIDE SEQUENCE [LARGE SCALE GENOMIC DNA]</scope>
</reference>
<evidence type="ECO:0000256" key="1">
    <source>
        <dbReference type="SAM" id="MobiDB-lite"/>
    </source>
</evidence>
<dbReference type="EMBL" id="CAUYUJ010015116">
    <property type="protein sequence ID" value="CAK0850032.1"/>
    <property type="molecule type" value="Genomic_DNA"/>
</dbReference>
<keyword evidence="3" id="KW-1185">Reference proteome</keyword>
<sequence>MAIAAPGPGVYTILTPDDDDYDEDAAVAADIIEAERLPQGTQGGVPPLVGGAAVPAPVYRFRALPLPARLVGARAAGAARLGFALPAEPFALNTVGRPLSVGPGTPVQAGGLDEGGFFVVRYNIPGPVLWHERVVVFKPGPPPVGAPRPSSRRSQRSHLLGPWRVAPPRALPPLAPLEGLQEPERRPEQLWRPHPSWRPLEEASRWRLALRLVAVAMLGPPSSTCACRSSRSTQGVRYREFRAAVTTSTVTPFADWPVRGPRTLLWVSKFIVANGGSPVARHNRWKAEARLSGSEPGVEKHLRVCMALETVEGHKVGPGTVLEPVLTILPMGWSWAMRIAQSALLNALGDAGIDGSDLVVDGNPASPIDDVKGVRVAGYVDNFVVFGRSPDTVDSTVPRIRSTLEANGLVVHELESASKDASFLGLELNSGQRLSIRRRGGLADSDRGPVYPEGVARRFDEVPEELMDPDSWARIATCQVSVGTDILALEGEALILAMRRALRSESALGRRLLFIVDNLPLAMGAAKGRARSKFLKPCLTKLACLSLVTGSRYKHQPLWMPRARPEPGRLQAASRSGSRSTFLKAFRASAASAAVRGRPPLGGLSSLERLAIRPSSETLYRSLVKGFQDHCLGLALDWHERPTLDGLLVDFFNGLHLEGLGPDVGSGTLAALAHFLPGLGRSGATLLPRASRAVLGWRRRAPPFTRLPMPRAAMGAIVGYLIHRGLLRAALLTAVAHVCYLRPQEMMQVRARHLIAPAVMAGPAYQYRSILLRDSALLQAGKTGVYDDAVVIDMDAWLCPALACARATLKPDDLIMDLSFVEYRRVFIEGAVLMGLGPLEPHPCQLRRGGASEDLTLGRRSAEQVRLRGRWATFVSVKRYAKDARLLDTLSSVAPEVFIYGNLVLNSLSELLRNGSGLPAGAPPLAAAALTHGLPEVVQYLKGALASELRQAARLRRFAFLELFAGSGQLGRALRAAGHACVSLDINNGPLENHLSPAFWSTVRGWLQGRVLVGVWLGTPCATWSRALRKLLRTIQAPMGLADLNKSELARLQVGNDTFELSVHVIRARV</sequence>
<proteinExistence type="predicted"/>
<comment type="caution">
    <text evidence="2">The sequence shown here is derived from an EMBL/GenBank/DDBJ whole genome shotgun (WGS) entry which is preliminary data.</text>
</comment>